<dbReference type="AlphaFoldDB" id="A0A2T9K3N7"/>
<evidence type="ECO:0000313" key="2">
    <source>
        <dbReference type="Proteomes" id="UP000245073"/>
    </source>
</evidence>
<dbReference type="Proteomes" id="UP000245073">
    <property type="component" value="Unassembled WGS sequence"/>
</dbReference>
<evidence type="ECO:0000313" key="1">
    <source>
        <dbReference type="EMBL" id="PVM90592.1"/>
    </source>
</evidence>
<reference evidence="1 2" key="1">
    <citation type="submission" date="2018-04" db="EMBL/GenBank/DDBJ databases">
        <title>The genome sequence of Caulobacter sp. 744.</title>
        <authorList>
            <person name="Gao J."/>
            <person name="Sun J."/>
        </authorList>
    </citation>
    <scope>NUCLEOTIDE SEQUENCE [LARGE SCALE GENOMIC DNA]</scope>
    <source>
        <strain evidence="1 2">774</strain>
    </source>
</reference>
<proteinExistence type="predicted"/>
<keyword evidence="2" id="KW-1185">Reference proteome</keyword>
<sequence length="332" mass="35795">MLLCMASSAAAEPENLGIESAKIAAELHRICPRDPASEADVVRALEATGARRPNLSIKLLEASHAAPDDLVPAAALTRSDTHWVYESPDGWVALANIRTTERDGRREIRCKVQMTSDEDHALFAGVLQHAARSVAQERVMADGVKVDVFRIAGSANAYYVLWRDLPPIAPGSAPALVIEYVVRTGPPSPPAVSPEALFLSRLWDYCPAAGPQATAQRVARTPNARANPKVTGVGWIIAGAPEWRLKTRTGKLPTGPAEECSISTYGLHEPELAALLAKAPGFTLRTARNSQDGYVRTYRNPAGEMLLFHAPDGPDDPFKTYTLSLIRGVPLL</sequence>
<protein>
    <submittedName>
        <fullName evidence="1">Uncharacterized protein</fullName>
    </submittedName>
</protein>
<accession>A0A2T9K3N7</accession>
<name>A0A2T9K3N7_9CAUL</name>
<gene>
    <name evidence="1" type="ORF">DDF67_09150</name>
</gene>
<organism evidence="1 2">
    <name type="scientific">Caulobacter endophyticus</name>
    <dbReference type="NCBI Taxonomy" id="2172652"/>
    <lineage>
        <taxon>Bacteria</taxon>
        <taxon>Pseudomonadati</taxon>
        <taxon>Pseudomonadota</taxon>
        <taxon>Alphaproteobacteria</taxon>
        <taxon>Caulobacterales</taxon>
        <taxon>Caulobacteraceae</taxon>
        <taxon>Caulobacter</taxon>
    </lineage>
</organism>
<dbReference type="EMBL" id="QDKQ01000034">
    <property type="protein sequence ID" value="PVM90592.1"/>
    <property type="molecule type" value="Genomic_DNA"/>
</dbReference>
<comment type="caution">
    <text evidence="1">The sequence shown here is derived from an EMBL/GenBank/DDBJ whole genome shotgun (WGS) entry which is preliminary data.</text>
</comment>